<dbReference type="PANTHER" id="PTHR43591:SF24">
    <property type="entry name" value="2-METHOXY-6-POLYPRENYL-1,4-BENZOQUINOL METHYLASE, MITOCHONDRIAL"/>
    <property type="match status" value="1"/>
</dbReference>
<dbReference type="Pfam" id="PF13649">
    <property type="entry name" value="Methyltransf_25"/>
    <property type="match status" value="1"/>
</dbReference>
<dbReference type="InterPro" id="IPR041698">
    <property type="entry name" value="Methyltransf_25"/>
</dbReference>
<dbReference type="EMBL" id="GDJX01025539">
    <property type="protein sequence ID" value="JAT42397.1"/>
    <property type="molecule type" value="Transcribed_RNA"/>
</dbReference>
<proteinExistence type="predicted"/>
<gene>
    <name evidence="2" type="primary">ubiE_47</name>
    <name evidence="2" type="ORF">g.19376</name>
</gene>
<dbReference type="AlphaFoldDB" id="A0A1D1XJ36"/>
<reference evidence="2" key="1">
    <citation type="submission" date="2015-07" db="EMBL/GenBank/DDBJ databases">
        <title>Transcriptome Assembly of Anthurium amnicola.</title>
        <authorList>
            <person name="Suzuki J."/>
        </authorList>
    </citation>
    <scope>NUCLEOTIDE SEQUENCE</scope>
</reference>
<name>A0A1D1XJ36_9ARAE</name>
<evidence type="ECO:0000259" key="1">
    <source>
        <dbReference type="Pfam" id="PF13649"/>
    </source>
</evidence>
<dbReference type="SUPFAM" id="SSF53335">
    <property type="entry name" value="S-adenosyl-L-methionine-dependent methyltransferases"/>
    <property type="match status" value="1"/>
</dbReference>
<feature type="domain" description="Methyltransferase" evidence="1">
    <location>
        <begin position="58"/>
        <end position="148"/>
    </location>
</feature>
<accession>A0A1D1XJ36</accession>
<dbReference type="Gene3D" id="3.40.50.150">
    <property type="entry name" value="Vaccinia Virus protein VP39"/>
    <property type="match status" value="1"/>
</dbReference>
<evidence type="ECO:0000313" key="2">
    <source>
        <dbReference type="EMBL" id="JAT42397.1"/>
    </source>
</evidence>
<sequence>MIMTTKTNLSADWADNRIQENEHISDNVDRDLLLHYIYKSILNGNHSCPFDNSMEKCLDIGYSSGYWMMEMATDFPNCQFYGIDIDPNVPELVYPKNCFFGQGDYLKALPYEDNSFDVVHLRSLSTLGNSTQISFLLSEVYRVTKKGGYVQYEFFGPNSDPLLSPILGKLMKIYSNNTMFNCKMDRMLVESGFVNVTDNKVVSLPLVRGSMVGEFSLAALKNFIETMDVRTKSKLDLRGDEDNLQYLLERECKQYNVYINVFSGYGQK</sequence>
<dbReference type="InterPro" id="IPR029063">
    <property type="entry name" value="SAM-dependent_MTases_sf"/>
</dbReference>
<dbReference type="GO" id="GO:0032259">
    <property type="term" value="P:methylation"/>
    <property type="evidence" value="ECO:0007669"/>
    <property type="project" value="UniProtKB-KW"/>
</dbReference>
<protein>
    <submittedName>
        <fullName evidence="2">Demethylmenaquinone methyltransferase</fullName>
    </submittedName>
</protein>
<dbReference type="CDD" id="cd02440">
    <property type="entry name" value="AdoMet_MTases"/>
    <property type="match status" value="1"/>
</dbReference>
<keyword evidence="2" id="KW-0808">Transferase</keyword>
<keyword evidence="2" id="KW-0489">Methyltransferase</keyword>
<organism evidence="2">
    <name type="scientific">Anthurium amnicola</name>
    <dbReference type="NCBI Taxonomy" id="1678845"/>
    <lineage>
        <taxon>Eukaryota</taxon>
        <taxon>Viridiplantae</taxon>
        <taxon>Streptophyta</taxon>
        <taxon>Embryophyta</taxon>
        <taxon>Tracheophyta</taxon>
        <taxon>Spermatophyta</taxon>
        <taxon>Magnoliopsida</taxon>
        <taxon>Liliopsida</taxon>
        <taxon>Araceae</taxon>
        <taxon>Pothoideae</taxon>
        <taxon>Potheae</taxon>
        <taxon>Anthurium</taxon>
    </lineage>
</organism>
<dbReference type="GO" id="GO:0008168">
    <property type="term" value="F:methyltransferase activity"/>
    <property type="evidence" value="ECO:0007669"/>
    <property type="project" value="UniProtKB-KW"/>
</dbReference>
<dbReference type="PANTHER" id="PTHR43591">
    <property type="entry name" value="METHYLTRANSFERASE"/>
    <property type="match status" value="1"/>
</dbReference>